<dbReference type="EMBL" id="CP123443">
    <property type="protein sequence ID" value="WGK70286.1"/>
    <property type="molecule type" value="Genomic_DNA"/>
</dbReference>
<feature type="compositionally biased region" description="Polar residues" evidence="5">
    <location>
        <begin position="297"/>
        <end position="316"/>
    </location>
</feature>
<dbReference type="Pfam" id="PF00160">
    <property type="entry name" value="Pro_isomerase"/>
    <property type="match status" value="1"/>
</dbReference>
<organism evidence="8 9">
    <name type="scientific">Candidatus Haliotispira prima</name>
    <dbReference type="NCBI Taxonomy" id="3034016"/>
    <lineage>
        <taxon>Bacteria</taxon>
        <taxon>Pseudomonadati</taxon>
        <taxon>Spirochaetota</taxon>
        <taxon>Spirochaetia</taxon>
        <taxon>Spirochaetales</taxon>
        <taxon>Spirochaetaceae</taxon>
        <taxon>Candidatus Haliotispira</taxon>
    </lineage>
</organism>
<feature type="domain" description="PPIase FKBP-type" evidence="6">
    <location>
        <begin position="376"/>
        <end position="429"/>
    </location>
</feature>
<dbReference type="PROSITE" id="PS50059">
    <property type="entry name" value="FKBP_PPIASE"/>
    <property type="match status" value="1"/>
</dbReference>
<dbReference type="EC" id="5.2.1.8" evidence="2 4"/>
<dbReference type="Pfam" id="PF00254">
    <property type="entry name" value="FKBP_C"/>
    <property type="match status" value="1"/>
</dbReference>
<evidence type="ECO:0000313" key="8">
    <source>
        <dbReference type="EMBL" id="WGK70286.1"/>
    </source>
</evidence>
<evidence type="ECO:0000256" key="3">
    <source>
        <dbReference type="ARBA" id="ARBA00023110"/>
    </source>
</evidence>
<name>A0ABY8MKD9_9SPIO</name>
<evidence type="ECO:0000256" key="1">
    <source>
        <dbReference type="ARBA" id="ARBA00000971"/>
    </source>
</evidence>
<dbReference type="Proteomes" id="UP001228690">
    <property type="component" value="Chromosome"/>
</dbReference>
<dbReference type="SUPFAM" id="SSF54534">
    <property type="entry name" value="FKBP-like"/>
    <property type="match status" value="1"/>
</dbReference>
<evidence type="ECO:0000256" key="2">
    <source>
        <dbReference type="ARBA" id="ARBA00013194"/>
    </source>
</evidence>
<dbReference type="InterPro" id="IPR001179">
    <property type="entry name" value="PPIase_FKBP_dom"/>
</dbReference>
<accession>A0ABY8MKD9</accession>
<evidence type="ECO:0000313" key="9">
    <source>
        <dbReference type="Proteomes" id="UP001228690"/>
    </source>
</evidence>
<dbReference type="Gene3D" id="3.10.50.40">
    <property type="match status" value="1"/>
</dbReference>
<dbReference type="GO" id="GO:0003755">
    <property type="term" value="F:peptidyl-prolyl cis-trans isomerase activity"/>
    <property type="evidence" value="ECO:0007669"/>
    <property type="project" value="UniProtKB-EC"/>
</dbReference>
<keyword evidence="9" id="KW-1185">Reference proteome</keyword>
<sequence length="429" mass="47856">MRQYRKIMPLNNPSNETPHRAAAILRDGFCGRSGLLFLLAILLLQSCSQARSIARTAERANLYKKQAAQQIQELSARSQTESWPKISGEPELNQSISVKLHTSKGIIEIQLAFQLAPLATLTFLRLAGLSREPGSASYIGDHFRQPEGAAYVGAGDNNITESFPAEYSEWLNFRRAGTLAFSSDTEQGNHGPFIISLAPQPDLFGKFTAFGQIQGQRSLNVARKLTAQDHISAIEAQSDNPEGKEFLRELREDDSKMAERVRVEAPYRRHGLAAIHRKLARDFAAVQWPRHQRQALRQLQSRPATGPTGPTEQNSGFRIGDWGLEYKVTDRGDPGKQPFKQAELQYAVWATQDDGSSLLLEDRIQKQQSVRATPEQLFPALRAGLSDMGPGERRLYVIPPEGAYGVKGKPPNVPPWSYLIMELYLLDIQ</sequence>
<evidence type="ECO:0000259" key="6">
    <source>
        <dbReference type="PROSITE" id="PS50059"/>
    </source>
</evidence>
<reference evidence="8 9" key="1">
    <citation type="submission" date="2023-04" db="EMBL/GenBank/DDBJ databases">
        <title>Spirochaete genome identified in red abalone sample constitutes a novel genus.</title>
        <authorList>
            <person name="Sharma S.P."/>
            <person name="Purcell C.M."/>
            <person name="Hyde J.R."/>
            <person name="Severin A.J."/>
        </authorList>
    </citation>
    <scope>NUCLEOTIDE SEQUENCE [LARGE SCALE GENOMIC DNA]</scope>
    <source>
        <strain evidence="8 9">SP-2023</strain>
    </source>
</reference>
<feature type="region of interest" description="Disordered" evidence="5">
    <location>
        <begin position="297"/>
        <end position="317"/>
    </location>
</feature>
<dbReference type="Gene3D" id="2.40.100.10">
    <property type="entry name" value="Cyclophilin-like"/>
    <property type="match status" value="1"/>
</dbReference>
<feature type="domain" description="PPIase cyclophilin-type" evidence="7">
    <location>
        <begin position="105"/>
        <end position="252"/>
    </location>
</feature>
<proteinExistence type="predicted"/>
<keyword evidence="3 4" id="KW-0697">Rotamase</keyword>
<evidence type="ECO:0000256" key="5">
    <source>
        <dbReference type="SAM" id="MobiDB-lite"/>
    </source>
</evidence>
<dbReference type="InterPro" id="IPR046357">
    <property type="entry name" value="PPIase_dom_sf"/>
</dbReference>
<dbReference type="PROSITE" id="PS50072">
    <property type="entry name" value="CSA_PPIASE_2"/>
    <property type="match status" value="1"/>
</dbReference>
<gene>
    <name evidence="8" type="ORF">P0082_05345</name>
</gene>
<dbReference type="InterPro" id="IPR002130">
    <property type="entry name" value="Cyclophilin-type_PPIase_dom"/>
</dbReference>
<evidence type="ECO:0000259" key="7">
    <source>
        <dbReference type="PROSITE" id="PS50072"/>
    </source>
</evidence>
<keyword evidence="4 8" id="KW-0413">Isomerase</keyword>
<comment type="catalytic activity">
    <reaction evidence="1 4">
        <text>[protein]-peptidylproline (omega=180) = [protein]-peptidylproline (omega=0)</text>
        <dbReference type="Rhea" id="RHEA:16237"/>
        <dbReference type="Rhea" id="RHEA-COMP:10747"/>
        <dbReference type="Rhea" id="RHEA-COMP:10748"/>
        <dbReference type="ChEBI" id="CHEBI:83833"/>
        <dbReference type="ChEBI" id="CHEBI:83834"/>
        <dbReference type="EC" id="5.2.1.8"/>
    </reaction>
</comment>
<dbReference type="InterPro" id="IPR029000">
    <property type="entry name" value="Cyclophilin-like_dom_sf"/>
</dbReference>
<dbReference type="RefSeq" id="WP_326928495.1">
    <property type="nucleotide sequence ID" value="NZ_CP123443.1"/>
</dbReference>
<evidence type="ECO:0000256" key="4">
    <source>
        <dbReference type="PROSITE-ProRule" id="PRU00277"/>
    </source>
</evidence>
<dbReference type="SUPFAM" id="SSF50891">
    <property type="entry name" value="Cyclophilin-like"/>
    <property type="match status" value="1"/>
</dbReference>
<protein>
    <recommendedName>
        <fullName evidence="2 4">peptidylprolyl isomerase</fullName>
        <ecNumber evidence="2 4">5.2.1.8</ecNumber>
    </recommendedName>
</protein>